<organism evidence="3 4">
    <name type="scientific">Cerrena zonata</name>
    <dbReference type="NCBI Taxonomy" id="2478898"/>
    <lineage>
        <taxon>Eukaryota</taxon>
        <taxon>Fungi</taxon>
        <taxon>Dikarya</taxon>
        <taxon>Basidiomycota</taxon>
        <taxon>Agaricomycotina</taxon>
        <taxon>Agaricomycetes</taxon>
        <taxon>Polyporales</taxon>
        <taxon>Cerrenaceae</taxon>
        <taxon>Cerrena</taxon>
    </lineage>
</organism>
<sequence length="425" mass="48756">MLILENDELYSRFSSVFSKFNGSNTEDEKPKKPENETFINDELVEETWGDSDKEDESEDEDEGEEVISKRQLRKINKIPLSSLKASISRPQVVELNDVDAPDPYFLVRLKSHFNTVQVPSHWSSKREYLASKRGIERLPFQLPKFIQDTNIQEMRNTGDDLTLKQQQRERVQPKMGKLDIDYQKLHDAFFKFQTKPRLTGYGDVFFEGKESSDEFINEIMNIKPGKVSQSLRHALGMSENNLTFPPPWLNIMREIGKPPAYEHLIIPGLDCEYKNSGYFVADENGNEIAPLPLNESLWGHPEEGEESEEEEDLAEDDEDEVEEEGFQTSEEEKDDGQDAEKVEITEYSRIKTMPLTNKLPDVQEDSGPKQLYTILKENTAEGNSDGLLKNVQTYELAQDGKDTTISPEKEKADNKPTKQLTFSIV</sequence>
<feature type="domain" description="PSP proline-rich" evidence="2">
    <location>
        <begin position="219"/>
        <end position="275"/>
    </location>
</feature>
<feature type="compositionally biased region" description="Basic and acidic residues" evidence="1">
    <location>
        <begin position="26"/>
        <end position="35"/>
    </location>
</feature>
<feature type="compositionally biased region" description="Acidic residues" evidence="1">
    <location>
        <begin position="42"/>
        <end position="65"/>
    </location>
</feature>
<feature type="compositionally biased region" description="Basic and acidic residues" evidence="1">
    <location>
        <begin position="336"/>
        <end position="348"/>
    </location>
</feature>
<dbReference type="PANTHER" id="PTHR12785">
    <property type="entry name" value="SPLICING FACTOR 3B"/>
    <property type="match status" value="1"/>
</dbReference>
<protein>
    <recommendedName>
        <fullName evidence="2">PSP proline-rich domain-containing protein</fullName>
    </recommendedName>
</protein>
<dbReference type="SMART" id="SM00581">
    <property type="entry name" value="PSP"/>
    <property type="match status" value="1"/>
</dbReference>
<dbReference type="EMBL" id="JASBNA010000023">
    <property type="protein sequence ID" value="KAK7684798.1"/>
    <property type="molecule type" value="Genomic_DNA"/>
</dbReference>
<dbReference type="PANTHER" id="PTHR12785:SF6">
    <property type="entry name" value="SPLICING FACTOR 3B SUBUNIT 2"/>
    <property type="match status" value="1"/>
</dbReference>
<accession>A0AAW0G4C1</accession>
<evidence type="ECO:0000313" key="4">
    <source>
        <dbReference type="Proteomes" id="UP001385951"/>
    </source>
</evidence>
<evidence type="ECO:0000259" key="2">
    <source>
        <dbReference type="SMART" id="SM00581"/>
    </source>
</evidence>
<evidence type="ECO:0000256" key="1">
    <source>
        <dbReference type="SAM" id="MobiDB-lite"/>
    </source>
</evidence>
<name>A0AAW0G4C1_9APHY</name>
<dbReference type="Pfam" id="PF04046">
    <property type="entry name" value="PSP"/>
    <property type="match status" value="1"/>
</dbReference>
<dbReference type="GO" id="GO:0005634">
    <property type="term" value="C:nucleus"/>
    <property type="evidence" value="ECO:0007669"/>
    <property type="project" value="InterPro"/>
</dbReference>
<evidence type="ECO:0000313" key="3">
    <source>
        <dbReference type="EMBL" id="KAK7684798.1"/>
    </source>
</evidence>
<dbReference type="InterPro" id="IPR052584">
    <property type="entry name" value="U2_snRNP_Complex_Component"/>
</dbReference>
<reference evidence="3 4" key="1">
    <citation type="submission" date="2022-09" db="EMBL/GenBank/DDBJ databases">
        <authorList>
            <person name="Palmer J.M."/>
        </authorList>
    </citation>
    <scope>NUCLEOTIDE SEQUENCE [LARGE SCALE GENOMIC DNA]</scope>
    <source>
        <strain evidence="3 4">DSM 7382</strain>
    </source>
</reference>
<dbReference type="Pfam" id="PF04037">
    <property type="entry name" value="DUF382"/>
    <property type="match status" value="1"/>
</dbReference>
<comment type="caution">
    <text evidence="3">The sequence shown here is derived from an EMBL/GenBank/DDBJ whole genome shotgun (WGS) entry which is preliminary data.</text>
</comment>
<dbReference type="InterPro" id="IPR007180">
    <property type="entry name" value="DUF382"/>
</dbReference>
<dbReference type="InterPro" id="IPR006568">
    <property type="entry name" value="PSP_pro-rich"/>
</dbReference>
<feature type="compositionally biased region" description="Basic and acidic residues" evidence="1">
    <location>
        <begin position="400"/>
        <end position="416"/>
    </location>
</feature>
<keyword evidence="4" id="KW-1185">Reference proteome</keyword>
<feature type="region of interest" description="Disordered" evidence="1">
    <location>
        <begin position="290"/>
        <end position="348"/>
    </location>
</feature>
<feature type="region of interest" description="Disordered" evidence="1">
    <location>
        <begin position="400"/>
        <end position="425"/>
    </location>
</feature>
<feature type="compositionally biased region" description="Acidic residues" evidence="1">
    <location>
        <begin position="303"/>
        <end position="335"/>
    </location>
</feature>
<feature type="region of interest" description="Disordered" evidence="1">
    <location>
        <begin position="21"/>
        <end position="67"/>
    </location>
</feature>
<dbReference type="AlphaFoldDB" id="A0AAW0G4C1"/>
<proteinExistence type="predicted"/>
<gene>
    <name evidence="3" type="ORF">QCA50_012041</name>
</gene>
<dbReference type="Proteomes" id="UP001385951">
    <property type="component" value="Unassembled WGS sequence"/>
</dbReference>